<dbReference type="InterPro" id="IPR001387">
    <property type="entry name" value="Cro/C1-type_HTH"/>
</dbReference>
<proteinExistence type="predicted"/>
<dbReference type="Gene3D" id="1.10.260.40">
    <property type="entry name" value="lambda repressor-like DNA-binding domains"/>
    <property type="match status" value="1"/>
</dbReference>
<dbReference type="InterPro" id="IPR010982">
    <property type="entry name" value="Lambda_DNA-bd_dom_sf"/>
</dbReference>
<organism evidence="3 4">
    <name type="scientific">Leuconostoc kimchii (strain IMSNU 11154 / KCTC 2386 / IH25)</name>
    <dbReference type="NCBI Taxonomy" id="762051"/>
    <lineage>
        <taxon>Bacteria</taxon>
        <taxon>Bacillati</taxon>
        <taxon>Bacillota</taxon>
        <taxon>Bacilli</taxon>
        <taxon>Lactobacillales</taxon>
        <taxon>Lactobacillaceae</taxon>
        <taxon>Leuconostoc</taxon>
    </lineage>
</organism>
<dbReference type="SMART" id="SM00530">
    <property type="entry name" value="HTH_XRE"/>
    <property type="match status" value="1"/>
</dbReference>
<dbReference type="HOGENOM" id="CLU_066192_39_1_9"/>
<protein>
    <submittedName>
        <fullName evidence="3">SOS-response transcriptional repressor</fullName>
    </submittedName>
</protein>
<evidence type="ECO:0000313" key="4">
    <source>
        <dbReference type="Proteomes" id="UP000002362"/>
    </source>
</evidence>
<dbReference type="SUPFAM" id="SSF47413">
    <property type="entry name" value="lambda repressor-like DNA-binding domains"/>
    <property type="match status" value="1"/>
</dbReference>
<dbReference type="OrthoDB" id="72638at2"/>
<dbReference type="EMBL" id="CP001758">
    <property type="protein sequence ID" value="ADG40357.1"/>
    <property type="molecule type" value="Genomic_DNA"/>
</dbReference>
<dbReference type="CDD" id="cd00093">
    <property type="entry name" value="HTH_XRE"/>
    <property type="match status" value="1"/>
</dbReference>
<dbReference type="eggNOG" id="COG2522">
    <property type="taxonomic scope" value="Bacteria"/>
</dbReference>
<dbReference type="KEGG" id="lki:LKI_04075"/>
<evidence type="ECO:0000259" key="2">
    <source>
        <dbReference type="PROSITE" id="PS50943"/>
    </source>
</evidence>
<feature type="domain" description="HTH cro/C1-type" evidence="2">
    <location>
        <begin position="29"/>
        <end position="83"/>
    </location>
</feature>
<evidence type="ECO:0000313" key="3">
    <source>
        <dbReference type="EMBL" id="ADG40357.1"/>
    </source>
</evidence>
<dbReference type="Proteomes" id="UP000002362">
    <property type="component" value="Chromosome"/>
</dbReference>
<dbReference type="PATRIC" id="fig|762051.18.peg.823"/>
<dbReference type="STRING" id="762051.LKI_04075"/>
<dbReference type="AlphaFoldDB" id="D5T258"/>
<dbReference type="RefSeq" id="WP_013102953.1">
    <property type="nucleotide sequence ID" value="NC_014136.1"/>
</dbReference>
<accession>D5T258</accession>
<gene>
    <name evidence="3" type="ordered locus">LKI_04075</name>
</gene>
<dbReference type="PANTHER" id="PTHR46558:SF4">
    <property type="entry name" value="DNA-BIDING PHAGE PROTEIN"/>
    <property type="match status" value="1"/>
</dbReference>
<dbReference type="PROSITE" id="PS50943">
    <property type="entry name" value="HTH_CROC1"/>
    <property type="match status" value="1"/>
</dbReference>
<dbReference type="Pfam" id="PF01381">
    <property type="entry name" value="HTH_3"/>
    <property type="match status" value="1"/>
</dbReference>
<evidence type="ECO:0000256" key="1">
    <source>
        <dbReference type="ARBA" id="ARBA00023125"/>
    </source>
</evidence>
<sequence>MDFSEFNVIDNKILSQISGGASKDIQYNLKKYRTLSGISQDRLADLLCVSQVAVSNYETGKRIPDIDNLIKLSNILQTSVPELIAPHNETL</sequence>
<keyword evidence="1" id="KW-0238">DNA-binding</keyword>
<dbReference type="PANTHER" id="PTHR46558">
    <property type="entry name" value="TRACRIPTIONAL REGULATORY PROTEIN-RELATED-RELATED"/>
    <property type="match status" value="1"/>
</dbReference>
<dbReference type="GO" id="GO:0003677">
    <property type="term" value="F:DNA binding"/>
    <property type="evidence" value="ECO:0007669"/>
    <property type="project" value="UniProtKB-KW"/>
</dbReference>
<reference evidence="3 4" key="1">
    <citation type="journal article" date="2010" name="J. Bacteriol.">
        <title>Complete genome sequence analysis of Leuconostoc kimchii IMSNU 11154.</title>
        <authorList>
            <person name="Oh H.M."/>
            <person name="Cho Y.J."/>
            <person name="Kim B.K."/>
            <person name="Roe J.H."/>
            <person name="Kang S.O."/>
            <person name="Nahm B.H."/>
            <person name="Jeong G."/>
            <person name="Han H.U."/>
            <person name="Chun J."/>
        </authorList>
    </citation>
    <scope>NUCLEOTIDE SEQUENCE [LARGE SCALE GENOMIC DNA]</scope>
    <source>
        <strain evidence="4">IMSNU 11154 / KCTC 2386 / IH25</strain>
    </source>
</reference>
<name>D5T258_LEUKI</name>